<dbReference type="EMBL" id="SHNN01000002">
    <property type="protein sequence ID" value="MCX2981618.1"/>
    <property type="molecule type" value="Genomic_DNA"/>
</dbReference>
<dbReference type="SUPFAM" id="SSF89957">
    <property type="entry name" value="MTH1187/YkoF-like"/>
    <property type="match status" value="1"/>
</dbReference>
<keyword evidence="3" id="KW-1185">Reference proteome</keyword>
<comment type="caution">
    <text evidence="2">The sequence shown here is derived from an EMBL/GenBank/DDBJ whole genome shotgun (WGS) entry which is preliminary data.</text>
</comment>
<feature type="domain" description="Thiamin/hydroxymethyl pyrimidine-binding YkoF putative" evidence="1">
    <location>
        <begin position="5"/>
        <end position="65"/>
    </location>
</feature>
<sequence length="92" mass="10605">MKLTVEISLYPLNTEYIPVIKDFISDISAHEDIEIYTNAMSTQLCGEYARVFEIVQTGLQRSYETHGKQVLVCKFIVGDLDIGHWKPELNQR</sequence>
<reference evidence="2" key="1">
    <citation type="submission" date="2019-02" db="EMBL/GenBank/DDBJ databases">
        <authorList>
            <person name="Li S.-H."/>
        </authorList>
    </citation>
    <scope>NUCLEOTIDE SEQUENCE</scope>
    <source>
        <strain evidence="2">IMCC14734</strain>
    </source>
</reference>
<gene>
    <name evidence="2" type="ORF">EYC98_12165</name>
</gene>
<evidence type="ECO:0000313" key="2">
    <source>
        <dbReference type="EMBL" id="MCX2981618.1"/>
    </source>
</evidence>
<dbReference type="Gene3D" id="3.30.70.930">
    <property type="match status" value="1"/>
</dbReference>
<dbReference type="InterPro" id="IPR011522">
    <property type="entry name" value="Thiamin/HMP-bd_put_YkoF"/>
</dbReference>
<proteinExistence type="predicted"/>
<evidence type="ECO:0000313" key="3">
    <source>
        <dbReference type="Proteomes" id="UP001143362"/>
    </source>
</evidence>
<name>A0ABT3TH51_9GAMM</name>
<organism evidence="2 3">
    <name type="scientific">Candidatus Litorirhabdus singularis</name>
    <dbReference type="NCBI Taxonomy" id="2518993"/>
    <lineage>
        <taxon>Bacteria</taxon>
        <taxon>Pseudomonadati</taxon>
        <taxon>Pseudomonadota</taxon>
        <taxon>Gammaproteobacteria</taxon>
        <taxon>Cellvibrionales</taxon>
        <taxon>Halieaceae</taxon>
        <taxon>Candidatus Litorirhabdus</taxon>
    </lineage>
</organism>
<dbReference type="RefSeq" id="WP_279245616.1">
    <property type="nucleotide sequence ID" value="NZ_SHNN01000002.1"/>
</dbReference>
<dbReference type="Pfam" id="PF07615">
    <property type="entry name" value="Ykof"/>
    <property type="match status" value="1"/>
</dbReference>
<evidence type="ECO:0000259" key="1">
    <source>
        <dbReference type="Pfam" id="PF07615"/>
    </source>
</evidence>
<accession>A0ABT3TH51</accession>
<dbReference type="InterPro" id="IPR029756">
    <property type="entry name" value="MTH1187/YkoF-like"/>
</dbReference>
<dbReference type="Proteomes" id="UP001143362">
    <property type="component" value="Unassembled WGS sequence"/>
</dbReference>
<protein>
    <recommendedName>
        <fullName evidence="1">Thiamin/hydroxymethyl pyrimidine-binding YkoF putative domain-containing protein</fullName>
    </recommendedName>
</protein>